<dbReference type="SUPFAM" id="SSF52172">
    <property type="entry name" value="CheY-like"/>
    <property type="match status" value="1"/>
</dbReference>
<keyword evidence="1 2" id="KW-0597">Phosphoprotein</keyword>
<keyword evidence="5" id="KW-1185">Reference proteome</keyword>
<sequence>MAKILIVDDSSLARRMLRQILEQRGHTTLEASEGLMAIEQYFIEKPDLVLLDLVMTGMPGLEVLEQLCQMDRDAKIIVATADLQDITRCEVEKAGAKAVINKPFMATKVIDAVNGVLGG</sequence>
<dbReference type="InterPro" id="IPR001789">
    <property type="entry name" value="Sig_transdc_resp-reg_receiver"/>
</dbReference>
<evidence type="ECO:0000256" key="2">
    <source>
        <dbReference type="PROSITE-ProRule" id="PRU00169"/>
    </source>
</evidence>
<evidence type="ECO:0000313" key="5">
    <source>
        <dbReference type="Proteomes" id="UP000500857"/>
    </source>
</evidence>
<reference evidence="4 5" key="1">
    <citation type="submission" date="2020-04" db="EMBL/GenBank/DDBJ databases">
        <authorList>
            <person name="Basu S."/>
            <person name="Maruthanayagam V."/>
            <person name="Chakraborty S."/>
            <person name="Pramanik A."/>
            <person name="Mukherjee J."/>
            <person name="Brink B."/>
        </authorList>
    </citation>
    <scope>NUCLEOTIDE SEQUENCE [LARGE SCALE GENOMIC DNA]</scope>
    <source>
        <strain evidence="4 5">AP17</strain>
    </source>
</reference>
<dbReference type="EMBL" id="CP051167">
    <property type="protein sequence ID" value="QIZ70252.1"/>
    <property type="molecule type" value="Genomic_DNA"/>
</dbReference>
<dbReference type="Pfam" id="PF00072">
    <property type="entry name" value="Response_reg"/>
    <property type="match status" value="1"/>
</dbReference>
<evidence type="ECO:0000259" key="3">
    <source>
        <dbReference type="PROSITE" id="PS50110"/>
    </source>
</evidence>
<dbReference type="SMART" id="SM00448">
    <property type="entry name" value="REC"/>
    <property type="match status" value="1"/>
</dbReference>
<dbReference type="Gene3D" id="3.40.50.2300">
    <property type="match status" value="1"/>
</dbReference>
<feature type="modified residue" description="4-aspartylphosphate" evidence="2">
    <location>
        <position position="52"/>
    </location>
</feature>
<protein>
    <submittedName>
        <fullName evidence="4">Response regulator</fullName>
    </submittedName>
</protein>
<gene>
    <name evidence="4" type="ORF">HCG48_06425</name>
</gene>
<accession>A0A6H1TUI5</accession>
<dbReference type="KEGG" id="oxy:HCG48_06425"/>
<proteinExistence type="predicted"/>
<dbReference type="PANTHER" id="PTHR44591">
    <property type="entry name" value="STRESS RESPONSE REGULATOR PROTEIN 1"/>
    <property type="match status" value="1"/>
</dbReference>
<dbReference type="AlphaFoldDB" id="A0A6H1TUI5"/>
<dbReference type="InterPro" id="IPR050595">
    <property type="entry name" value="Bact_response_regulator"/>
</dbReference>
<dbReference type="PANTHER" id="PTHR44591:SF3">
    <property type="entry name" value="RESPONSE REGULATORY DOMAIN-CONTAINING PROTEIN"/>
    <property type="match status" value="1"/>
</dbReference>
<feature type="domain" description="Response regulatory" evidence="3">
    <location>
        <begin position="3"/>
        <end position="117"/>
    </location>
</feature>
<dbReference type="InterPro" id="IPR011006">
    <property type="entry name" value="CheY-like_superfamily"/>
</dbReference>
<evidence type="ECO:0000256" key="1">
    <source>
        <dbReference type="ARBA" id="ARBA00022553"/>
    </source>
</evidence>
<dbReference type="GO" id="GO:0000160">
    <property type="term" value="P:phosphorelay signal transduction system"/>
    <property type="evidence" value="ECO:0007669"/>
    <property type="project" value="InterPro"/>
</dbReference>
<dbReference type="RefSeq" id="WP_168568407.1">
    <property type="nucleotide sequence ID" value="NZ_CP051167.1"/>
</dbReference>
<dbReference type="Proteomes" id="UP000500857">
    <property type="component" value="Chromosome"/>
</dbReference>
<organism evidence="4 5">
    <name type="scientific">Oxynema aestuarii AP17</name>
    <dbReference type="NCBI Taxonomy" id="2064643"/>
    <lineage>
        <taxon>Bacteria</taxon>
        <taxon>Bacillati</taxon>
        <taxon>Cyanobacteriota</taxon>
        <taxon>Cyanophyceae</taxon>
        <taxon>Oscillatoriophycideae</taxon>
        <taxon>Oscillatoriales</taxon>
        <taxon>Oscillatoriaceae</taxon>
        <taxon>Oxynema</taxon>
        <taxon>Oxynema aestuarii</taxon>
    </lineage>
</organism>
<evidence type="ECO:0000313" key="4">
    <source>
        <dbReference type="EMBL" id="QIZ70252.1"/>
    </source>
</evidence>
<dbReference type="PROSITE" id="PS50110">
    <property type="entry name" value="RESPONSE_REGULATORY"/>
    <property type="match status" value="1"/>
</dbReference>
<name>A0A6H1TUI5_9CYAN</name>